<keyword evidence="6" id="KW-0648">Protein biosynthesis</keyword>
<accession>W4VFZ2</accession>
<dbReference type="GO" id="GO:0005829">
    <property type="term" value="C:cytosol"/>
    <property type="evidence" value="ECO:0007669"/>
    <property type="project" value="TreeGrafter"/>
</dbReference>
<evidence type="ECO:0000259" key="8">
    <source>
        <dbReference type="Pfam" id="PF02911"/>
    </source>
</evidence>
<evidence type="ECO:0000256" key="6">
    <source>
        <dbReference type="ARBA" id="ARBA00022917"/>
    </source>
</evidence>
<organism evidence="9 10">
    <name type="scientific">Gracilibacillus boraciitolerans JCM 21714</name>
    <dbReference type="NCBI Taxonomy" id="1298598"/>
    <lineage>
        <taxon>Bacteria</taxon>
        <taxon>Bacillati</taxon>
        <taxon>Bacillota</taxon>
        <taxon>Bacilli</taxon>
        <taxon>Bacillales</taxon>
        <taxon>Bacillaceae</taxon>
        <taxon>Gracilibacillus</taxon>
    </lineage>
</organism>
<name>W4VFZ2_9BACI</name>
<dbReference type="eggNOG" id="COG0223">
    <property type="taxonomic scope" value="Bacteria"/>
</dbReference>
<comment type="function">
    <text evidence="1">Attaches a formyl group to the free amino group of methionyl-tRNA(fMet). The formyl group appears to play a dual role in the initiator identity of N-formylmethionyl-tRNA by promoting its recognition by IF2 and preventing the misappropriation of this tRNA by the elongation apparatus.</text>
</comment>
<dbReference type="InterPro" id="IPR036477">
    <property type="entry name" value="Formyl_transf_N_sf"/>
</dbReference>
<dbReference type="PANTHER" id="PTHR11138:SF5">
    <property type="entry name" value="METHIONYL-TRNA FORMYLTRANSFERASE, MITOCHONDRIAL"/>
    <property type="match status" value="1"/>
</dbReference>
<evidence type="ECO:0000256" key="2">
    <source>
        <dbReference type="ARBA" id="ARBA00010699"/>
    </source>
</evidence>
<dbReference type="InterPro" id="IPR037022">
    <property type="entry name" value="Formyl_trans_C_sf"/>
</dbReference>
<evidence type="ECO:0000256" key="3">
    <source>
        <dbReference type="ARBA" id="ARBA00012261"/>
    </source>
</evidence>
<dbReference type="STRING" id="1298598.JCM21714_638"/>
<dbReference type="EC" id="2.1.2.9" evidence="3"/>
<keyword evidence="5 9" id="KW-0808">Transferase</keyword>
<dbReference type="SUPFAM" id="SSF50486">
    <property type="entry name" value="FMT C-terminal domain-like"/>
    <property type="match status" value="1"/>
</dbReference>
<dbReference type="InterPro" id="IPR011034">
    <property type="entry name" value="Formyl_transferase-like_C_sf"/>
</dbReference>
<comment type="similarity">
    <text evidence="2">Belongs to the Fmt family.</text>
</comment>
<dbReference type="SUPFAM" id="SSF53328">
    <property type="entry name" value="Formyltransferase"/>
    <property type="match status" value="1"/>
</dbReference>
<gene>
    <name evidence="9" type="ORF">JCM21714_638</name>
</gene>
<sequence>MDAGDVISQHEIVIDDKDDVGTLHDKLSVVGSDLLIDTLPGIFSGEIRATAQNEELATFAPPNIKREQEKIDWSQSQQVVYNHIRGLHPWPVAFTTWQGKVFKVYKAIKTNKQSSASPGTVVEIEEEGLSVATGDKILIKLTVVQPAGKKKMLFSDFLRGIGSKMKVGERLGE</sequence>
<dbReference type="Pfam" id="PF02911">
    <property type="entry name" value="Formyl_trans_C"/>
    <property type="match status" value="1"/>
</dbReference>
<feature type="domain" description="Formyl transferase C-terminal" evidence="8">
    <location>
        <begin position="63"/>
        <end position="160"/>
    </location>
</feature>
<dbReference type="InterPro" id="IPR044135">
    <property type="entry name" value="Met-tRNA-FMT_C"/>
</dbReference>
<evidence type="ECO:0000256" key="1">
    <source>
        <dbReference type="ARBA" id="ARBA00002606"/>
    </source>
</evidence>
<dbReference type="InterPro" id="IPR005793">
    <property type="entry name" value="Formyl_trans_C"/>
</dbReference>
<dbReference type="Gene3D" id="3.10.25.10">
    <property type="entry name" value="Formyl transferase, C-terminal domain"/>
    <property type="match status" value="1"/>
</dbReference>
<comment type="caution">
    <text evidence="9">The sequence shown here is derived from an EMBL/GenBank/DDBJ whole genome shotgun (WGS) entry which is preliminary data.</text>
</comment>
<dbReference type="GO" id="GO:0004479">
    <property type="term" value="F:methionyl-tRNA formyltransferase activity"/>
    <property type="evidence" value="ECO:0007669"/>
    <property type="project" value="UniProtKB-EC"/>
</dbReference>
<dbReference type="CDD" id="cd08704">
    <property type="entry name" value="Met_tRNA_FMT_C"/>
    <property type="match status" value="1"/>
</dbReference>
<dbReference type="PANTHER" id="PTHR11138">
    <property type="entry name" value="METHIONYL-TRNA FORMYLTRANSFERASE"/>
    <property type="match status" value="1"/>
</dbReference>
<evidence type="ECO:0000313" key="10">
    <source>
        <dbReference type="Proteomes" id="UP000019102"/>
    </source>
</evidence>
<evidence type="ECO:0000256" key="4">
    <source>
        <dbReference type="ARBA" id="ARBA00016014"/>
    </source>
</evidence>
<dbReference type="EMBL" id="BAVS01000001">
    <property type="protein sequence ID" value="GAE91684.1"/>
    <property type="molecule type" value="Genomic_DNA"/>
</dbReference>
<evidence type="ECO:0000256" key="7">
    <source>
        <dbReference type="ARBA" id="ARBA00048558"/>
    </source>
</evidence>
<dbReference type="Gene3D" id="3.40.50.170">
    <property type="entry name" value="Formyl transferase, N-terminal domain"/>
    <property type="match status" value="1"/>
</dbReference>
<dbReference type="AlphaFoldDB" id="W4VFZ2"/>
<evidence type="ECO:0000313" key="9">
    <source>
        <dbReference type="EMBL" id="GAE91684.1"/>
    </source>
</evidence>
<dbReference type="Proteomes" id="UP000019102">
    <property type="component" value="Unassembled WGS sequence"/>
</dbReference>
<evidence type="ECO:0000256" key="5">
    <source>
        <dbReference type="ARBA" id="ARBA00022679"/>
    </source>
</evidence>
<proteinExistence type="inferred from homology"/>
<comment type="catalytic activity">
    <reaction evidence="7">
        <text>L-methionyl-tRNA(fMet) + (6R)-10-formyltetrahydrofolate = N-formyl-L-methionyl-tRNA(fMet) + (6S)-5,6,7,8-tetrahydrofolate + H(+)</text>
        <dbReference type="Rhea" id="RHEA:24380"/>
        <dbReference type="Rhea" id="RHEA-COMP:9952"/>
        <dbReference type="Rhea" id="RHEA-COMP:9953"/>
        <dbReference type="ChEBI" id="CHEBI:15378"/>
        <dbReference type="ChEBI" id="CHEBI:57453"/>
        <dbReference type="ChEBI" id="CHEBI:78530"/>
        <dbReference type="ChEBI" id="CHEBI:78844"/>
        <dbReference type="ChEBI" id="CHEBI:195366"/>
        <dbReference type="EC" id="2.1.2.9"/>
    </reaction>
</comment>
<reference evidence="9 10" key="1">
    <citation type="journal article" date="2014" name="Genome Announc.">
        <title>Draft Genome Sequence of the Boron-Tolerant and Moderately Halotolerant Bacterium Gracilibacillus boraciitolerans JCM 21714T.</title>
        <authorList>
            <person name="Ahmed I."/>
            <person name="Oshima K."/>
            <person name="Suda W."/>
            <person name="Kitamura K."/>
            <person name="Iida T."/>
            <person name="Ohmori Y."/>
            <person name="Fujiwara T."/>
            <person name="Hattori M."/>
            <person name="Ohkuma M."/>
        </authorList>
    </citation>
    <scope>NUCLEOTIDE SEQUENCE [LARGE SCALE GENOMIC DNA]</scope>
    <source>
        <strain evidence="9 10">JCM 21714</strain>
    </source>
</reference>
<protein>
    <recommendedName>
        <fullName evidence="4">Methionyl-tRNA formyltransferase</fullName>
        <ecNumber evidence="3">2.1.2.9</ecNumber>
    </recommendedName>
</protein>
<keyword evidence="10" id="KW-1185">Reference proteome</keyword>